<evidence type="ECO:0000313" key="2">
    <source>
        <dbReference type="EMBL" id="TYS65749.1"/>
    </source>
</evidence>
<accession>A0A5D4SRX3</accession>
<evidence type="ECO:0000256" key="1">
    <source>
        <dbReference type="SAM" id="MobiDB-lite"/>
    </source>
</evidence>
<feature type="compositionally biased region" description="Basic and acidic residues" evidence="1">
    <location>
        <begin position="236"/>
        <end position="249"/>
    </location>
</feature>
<protein>
    <submittedName>
        <fullName evidence="2">Uncharacterized protein</fullName>
    </submittedName>
</protein>
<reference evidence="2 3" key="1">
    <citation type="submission" date="2019-08" db="EMBL/GenBank/DDBJ databases">
        <title>Bacillus genomes from the desert of Cuatro Cienegas, Coahuila.</title>
        <authorList>
            <person name="Olmedo-Alvarez G."/>
        </authorList>
    </citation>
    <scope>NUCLEOTIDE SEQUENCE [LARGE SCALE GENOMIC DNA]</scope>
    <source>
        <strain evidence="2 3">CH28_1T</strain>
    </source>
</reference>
<gene>
    <name evidence="2" type="ORF">FZC76_17855</name>
</gene>
<proteinExistence type="predicted"/>
<name>A0A5D4SRX3_9BACI</name>
<comment type="caution">
    <text evidence="2">The sequence shown here is derived from an EMBL/GenBank/DDBJ whole genome shotgun (WGS) entry which is preliminary data.</text>
</comment>
<dbReference type="AlphaFoldDB" id="A0A5D4SRX3"/>
<organism evidence="2 3">
    <name type="scientific">Sutcliffiella horikoshii</name>
    <dbReference type="NCBI Taxonomy" id="79883"/>
    <lineage>
        <taxon>Bacteria</taxon>
        <taxon>Bacillati</taxon>
        <taxon>Bacillota</taxon>
        <taxon>Bacilli</taxon>
        <taxon>Bacillales</taxon>
        <taxon>Bacillaceae</taxon>
        <taxon>Sutcliffiella</taxon>
    </lineage>
</organism>
<dbReference type="EMBL" id="VTEV01000007">
    <property type="protein sequence ID" value="TYS65749.1"/>
    <property type="molecule type" value="Genomic_DNA"/>
</dbReference>
<dbReference type="OrthoDB" id="2850481at2"/>
<feature type="compositionally biased region" description="Polar residues" evidence="1">
    <location>
        <begin position="264"/>
        <end position="273"/>
    </location>
</feature>
<dbReference type="Proteomes" id="UP000322524">
    <property type="component" value="Unassembled WGS sequence"/>
</dbReference>
<dbReference type="RefSeq" id="WP_148989522.1">
    <property type="nucleotide sequence ID" value="NZ_VTEV01000007.1"/>
</dbReference>
<evidence type="ECO:0000313" key="3">
    <source>
        <dbReference type="Proteomes" id="UP000322524"/>
    </source>
</evidence>
<sequence length="273" mass="31984">MESFKNDDKIILQQKIIHLGAEVKRLTAYVERLNSKSLLKNIEKQKSEYEENILQLKEKLAKLEEEEIEKVTKLQKEIVQYKGELVKQKEDHQGKLMTISNEVSQLKQQCEVERTAHLKAIEEKESLTEELDDLKRKLEKQTTINMDLEKEYEMVKETVKSLLVKIESSNQAHEGYEKIADINDQLEAENQSYRKMVEELEEEVKTLHDENSLLTDDLKKLNECVKELEKKGDQVIHESTKVSSLEKKKPAQQTPGNDPRIQSWFYNNVKKNT</sequence>
<feature type="region of interest" description="Disordered" evidence="1">
    <location>
        <begin position="236"/>
        <end position="273"/>
    </location>
</feature>